<feature type="non-terminal residue" evidence="1">
    <location>
        <position position="1"/>
    </location>
</feature>
<accession>X1P8M9</accession>
<comment type="caution">
    <text evidence="1">The sequence shown here is derived from an EMBL/GenBank/DDBJ whole genome shotgun (WGS) entry which is preliminary data.</text>
</comment>
<dbReference type="InterPro" id="IPR008969">
    <property type="entry name" value="CarboxyPept-like_regulatory"/>
</dbReference>
<name>X1P8M9_9ZZZZ</name>
<feature type="non-terminal residue" evidence="1">
    <location>
        <position position="121"/>
    </location>
</feature>
<proteinExistence type="predicted"/>
<evidence type="ECO:0000313" key="1">
    <source>
        <dbReference type="EMBL" id="GAI52652.1"/>
    </source>
</evidence>
<organism evidence="1">
    <name type="scientific">marine sediment metagenome</name>
    <dbReference type="NCBI Taxonomy" id="412755"/>
    <lineage>
        <taxon>unclassified sequences</taxon>
        <taxon>metagenomes</taxon>
        <taxon>ecological metagenomes</taxon>
    </lineage>
</organism>
<reference evidence="1" key="1">
    <citation type="journal article" date="2014" name="Front. Microbiol.">
        <title>High frequency of phylogenetically diverse reductive dehalogenase-homologous genes in deep subseafloor sedimentary metagenomes.</title>
        <authorList>
            <person name="Kawai M."/>
            <person name="Futagami T."/>
            <person name="Toyoda A."/>
            <person name="Takaki Y."/>
            <person name="Nishi S."/>
            <person name="Hori S."/>
            <person name="Arai W."/>
            <person name="Tsubouchi T."/>
            <person name="Morono Y."/>
            <person name="Uchiyama I."/>
            <person name="Ito T."/>
            <person name="Fujiyama A."/>
            <person name="Inagaki F."/>
            <person name="Takami H."/>
        </authorList>
    </citation>
    <scope>NUCLEOTIDE SEQUENCE</scope>
    <source>
        <strain evidence="1">Expedition CK06-06</strain>
    </source>
</reference>
<sequence>KCHDEYTRWINIWETERSDEPYAAETIKNLMADRDGLVVFGDTSVRIIKEVGIYTIMRVEVAPPYEVDPEVPVNFSGFLEDEAGNRIPGKTINLKENDTIIATTTTDENGGWAFSLTPERG</sequence>
<evidence type="ECO:0008006" key="2">
    <source>
        <dbReference type="Google" id="ProtNLM"/>
    </source>
</evidence>
<dbReference type="SUPFAM" id="SSF49464">
    <property type="entry name" value="Carboxypeptidase regulatory domain-like"/>
    <property type="match status" value="1"/>
</dbReference>
<dbReference type="EMBL" id="BARV01042975">
    <property type="protein sequence ID" value="GAI52652.1"/>
    <property type="molecule type" value="Genomic_DNA"/>
</dbReference>
<gene>
    <name evidence="1" type="ORF">S06H3_64369</name>
</gene>
<dbReference type="AlphaFoldDB" id="X1P8M9"/>
<protein>
    <recommendedName>
        <fullName evidence="2">Bacterial Ig domain-containing protein</fullName>
    </recommendedName>
</protein>